<feature type="compositionally biased region" description="Low complexity" evidence="2">
    <location>
        <begin position="134"/>
        <end position="146"/>
    </location>
</feature>
<feature type="region of interest" description="Disordered" evidence="2">
    <location>
        <begin position="185"/>
        <end position="218"/>
    </location>
</feature>
<evidence type="ECO:0000313" key="5">
    <source>
        <dbReference type="RefSeq" id="XP_005185690.1"/>
    </source>
</evidence>
<organism evidence="3">
    <name type="scientific">Musca domestica</name>
    <name type="common">House fly</name>
    <dbReference type="NCBI Taxonomy" id="7370"/>
    <lineage>
        <taxon>Eukaryota</taxon>
        <taxon>Metazoa</taxon>
        <taxon>Ecdysozoa</taxon>
        <taxon>Arthropoda</taxon>
        <taxon>Hexapoda</taxon>
        <taxon>Insecta</taxon>
        <taxon>Pterygota</taxon>
        <taxon>Neoptera</taxon>
        <taxon>Endopterygota</taxon>
        <taxon>Diptera</taxon>
        <taxon>Brachycera</taxon>
        <taxon>Muscomorpha</taxon>
        <taxon>Muscoidea</taxon>
        <taxon>Muscidae</taxon>
        <taxon>Musca</taxon>
    </lineage>
</organism>
<keyword evidence="1" id="KW-0175">Coiled coil</keyword>
<sequence length="1247" mass="139008">MTNKALDHISNANNSEHQNRISSPLNTAAVVTSKLSSSSSTTTAKATATLSNAISSTQINNHYNKSNNSNNSNRNADSKSCPEGGNNKVNDYHTDKAGCRQNPIKAYAHGIWYQDYDTIDNNVQQQIQLMQLQRQRFQSSNNTNNDNENENENNKKAKNNVRATMSLSNLDESGNLFNSVHGDEVITGKQKQQQQQQQASSMDKCLNENNNHGNNTHTNNCDIVVIDIEDEQLFEGSNPGQSLAPAPFHFSGRPVLKQRSIDISHGNMRHQTISNRNSQHENVKDCLGNIDIDGGSNQQDNDGDHNDDDDDDDDDSLVSLETLSDNVSIWIDGEKHWIAGVDAQTTCSDLIWALLHYQNGQSDGKSASAADDNGRGYTLETPNDSKDNQIIENNCETSRAMDFNNCHSNTMANSGLANNFNQSMPKNTKEENCKIKQNPATTTSTARTASSCPNGSRFPATALPFPPGISSAAQLTTEYVIVKQYHHCEEYLDGSTKIFDVLPPRNSQHKKECELLLRRLGPAPVTAYANNNNSNNNSSSNTANTPQLSSLISTDKDSGMGSPVGSARSAKFRRRKHKSSQWLAQANTLHPKLSRCTATANERLLKIIMAQDETIQRQLSLLREKERQINKIEEEKHRKRERELGKNYLLETYLNGLDEAECQPQPQDGEEIFIDEPCQQFCETTTHTSTKDTLTMDILDNFKPKDSKKDKRKKRAKEKSSNIETKLSASGMQRTKDKFEKVARQHYNNNTTNIPGSIFEEEQDFKLNGEDVVSRNQTEIELQIFWLEKVYTLNKQLQREEELAAKLHAKIRKHQLKKANQTQKEVQLEMDKLDNNLALQCGNIRRVEATLMETNEQLQKKLAILERLSLEYLRQQQGDDEQEEALTARQQNLENEKNASGLQQQHHHQPLLDTSKEATQKVLLINNIKSVEEVVQLQKLISKPNCEQQRMKTSIPLRHSNAEQLVHAAPQMSGVTALTHHHHHHHPQQQTNEERQLNPDFVANNEGQVAPLTNVAKPLRPQSTHCLQLLEELEEFTVPPNEGQEPTAARFYNTPDPTRAMSPVCVAIDKNMSTSLHVQNAKTIKKQMFHSHAAATTDTKATEAISLTSPVPFSAAGTAMLFVLPTASMQTTGKTTKLTMPPPPPPPKPTEINAFTTTSTPTVKTIQQCQNFNQHMAHLTRPSSHVDLTPWQQHQAFSSGPAKLAAETSPTIVQATKVAVALPASTSSPASLVAMNTVDISQLGTLV</sequence>
<dbReference type="InterPro" id="IPR029071">
    <property type="entry name" value="Ubiquitin-like_domsf"/>
</dbReference>
<feature type="region of interest" description="Disordered" evidence="2">
    <location>
        <begin position="286"/>
        <end position="316"/>
    </location>
</feature>
<dbReference type="Gene3D" id="3.10.20.90">
    <property type="entry name" value="Phosphatidylinositol 3-kinase Catalytic Subunit, Chain A, domain 1"/>
    <property type="match status" value="1"/>
</dbReference>
<dbReference type="PANTHER" id="PTHR15286">
    <property type="entry name" value="RAS-ASSOCIATING DOMAIN CONTAINING PROTEIN"/>
    <property type="match status" value="1"/>
</dbReference>
<feature type="region of interest" description="Disordered" evidence="2">
    <location>
        <begin position="526"/>
        <end position="584"/>
    </location>
</feature>
<dbReference type="InterPro" id="IPR033593">
    <property type="entry name" value="N-RASSF"/>
</dbReference>
<gene>
    <name evidence="3" type="primary">101899308</name>
    <name evidence="5" type="synonym">LOC101899308</name>
</gene>
<feature type="compositionally biased region" description="Low complexity" evidence="2">
    <location>
        <begin position="207"/>
        <end position="218"/>
    </location>
</feature>
<dbReference type="VEuPathDB" id="VectorBase:MDOA002436"/>
<protein>
    <submittedName>
        <fullName evidence="5">Uncharacterized protein LOC101899308</fullName>
    </submittedName>
</protein>
<dbReference type="PANTHER" id="PTHR15286:SF1">
    <property type="entry name" value="FI07216P"/>
    <property type="match status" value="1"/>
</dbReference>
<feature type="region of interest" description="Disordered" evidence="2">
    <location>
        <begin position="1"/>
        <end position="23"/>
    </location>
</feature>
<evidence type="ECO:0000256" key="2">
    <source>
        <dbReference type="SAM" id="MobiDB-lite"/>
    </source>
</evidence>
<proteinExistence type="predicted"/>
<feature type="coiled-coil region" evidence="1">
    <location>
        <begin position="615"/>
        <end position="642"/>
    </location>
</feature>
<feature type="compositionally biased region" description="Low complexity" evidence="2">
    <location>
        <begin position="291"/>
        <end position="300"/>
    </location>
</feature>
<dbReference type="AlphaFoldDB" id="A0A1I8M8W7"/>
<feature type="compositionally biased region" description="Polar residues" evidence="2">
    <location>
        <begin position="722"/>
        <end position="733"/>
    </location>
</feature>
<reference evidence="5" key="2">
    <citation type="submission" date="2025-04" db="UniProtKB">
        <authorList>
            <consortium name="RefSeq"/>
        </authorList>
    </citation>
    <scope>IDENTIFICATION</scope>
    <source>
        <strain evidence="5">Aabys</strain>
    </source>
</reference>
<evidence type="ECO:0000313" key="3">
    <source>
        <dbReference type="EnsemblMetazoa" id="MDOA002436-PA"/>
    </source>
</evidence>
<dbReference type="OrthoDB" id="10034447at2759"/>
<dbReference type="GeneID" id="101899308"/>
<dbReference type="VEuPathDB" id="VectorBase:MDOMA2_000629"/>
<feature type="compositionally biased region" description="Low complexity" evidence="2">
    <location>
        <begin position="60"/>
        <end position="79"/>
    </location>
</feature>
<evidence type="ECO:0000313" key="4">
    <source>
        <dbReference type="Proteomes" id="UP001652621"/>
    </source>
</evidence>
<reference evidence="3" key="1">
    <citation type="submission" date="2020-05" db="UniProtKB">
        <authorList>
            <consortium name="EnsemblMetazoa"/>
        </authorList>
    </citation>
    <scope>IDENTIFICATION</scope>
    <source>
        <strain evidence="3">Aabys</strain>
    </source>
</reference>
<feature type="compositionally biased region" description="Low complexity" evidence="2">
    <location>
        <begin position="529"/>
        <end position="545"/>
    </location>
</feature>
<keyword evidence="4" id="KW-1185">Reference proteome</keyword>
<dbReference type="Proteomes" id="UP001652621">
    <property type="component" value="Unplaced"/>
</dbReference>
<dbReference type="RefSeq" id="XP_005185690.1">
    <property type="nucleotide sequence ID" value="XM_005185633.3"/>
</dbReference>
<feature type="compositionally biased region" description="Acidic residues" evidence="2">
    <location>
        <begin position="305"/>
        <end position="316"/>
    </location>
</feature>
<feature type="region of interest" description="Disordered" evidence="2">
    <location>
        <begin position="59"/>
        <end position="94"/>
    </location>
</feature>
<dbReference type="KEGG" id="mde:101899308"/>
<name>A0A1I8M8W7_MUSDO</name>
<dbReference type="STRING" id="7370.A0A1I8M8W7"/>
<feature type="compositionally biased region" description="Low complexity" evidence="2">
    <location>
        <begin position="189"/>
        <end position="198"/>
    </location>
</feature>
<accession>A0A1I8M8W7</accession>
<feature type="coiled-coil region" evidence="1">
    <location>
        <begin position="797"/>
        <end position="875"/>
    </location>
</feature>
<feature type="compositionally biased region" description="Polar residues" evidence="2">
    <location>
        <begin position="10"/>
        <end position="23"/>
    </location>
</feature>
<dbReference type="eggNOG" id="KOG1574">
    <property type="taxonomic scope" value="Eukaryota"/>
</dbReference>
<feature type="region of interest" description="Disordered" evidence="2">
    <location>
        <begin position="701"/>
        <end position="735"/>
    </location>
</feature>
<evidence type="ECO:0000256" key="1">
    <source>
        <dbReference type="SAM" id="Coils"/>
    </source>
</evidence>
<feature type="compositionally biased region" description="Basic residues" evidence="2">
    <location>
        <begin position="570"/>
        <end position="579"/>
    </location>
</feature>
<dbReference type="SUPFAM" id="SSF54236">
    <property type="entry name" value="Ubiquitin-like"/>
    <property type="match status" value="1"/>
</dbReference>
<dbReference type="EnsemblMetazoa" id="MDOA002436-RA">
    <property type="protein sequence ID" value="MDOA002436-PA"/>
    <property type="gene ID" value="MDOA002436"/>
</dbReference>
<feature type="region of interest" description="Disordered" evidence="2">
    <location>
        <begin position="134"/>
        <end position="159"/>
    </location>
</feature>